<protein>
    <submittedName>
        <fullName evidence="2">Putative ATP-grasp-modified RiPP</fullName>
    </submittedName>
</protein>
<organism evidence="2 3">
    <name type="scientific">Nonomuraea mesophila</name>
    <dbReference type="NCBI Taxonomy" id="2530382"/>
    <lineage>
        <taxon>Bacteria</taxon>
        <taxon>Bacillati</taxon>
        <taxon>Actinomycetota</taxon>
        <taxon>Actinomycetes</taxon>
        <taxon>Streptosporangiales</taxon>
        <taxon>Streptosporangiaceae</taxon>
        <taxon>Nonomuraea</taxon>
    </lineage>
</organism>
<reference evidence="2 3" key="1">
    <citation type="submission" date="2019-03" db="EMBL/GenBank/DDBJ databases">
        <title>Draft genome sequences of novel Actinobacteria.</title>
        <authorList>
            <person name="Sahin N."/>
            <person name="Ay H."/>
            <person name="Saygin H."/>
        </authorList>
    </citation>
    <scope>NUCLEOTIDE SEQUENCE [LARGE SCALE GENOMIC DNA]</scope>
    <source>
        <strain evidence="2 3">6K102</strain>
    </source>
</reference>
<feature type="compositionally biased region" description="Polar residues" evidence="1">
    <location>
        <begin position="53"/>
        <end position="64"/>
    </location>
</feature>
<evidence type="ECO:0000256" key="1">
    <source>
        <dbReference type="SAM" id="MobiDB-lite"/>
    </source>
</evidence>
<dbReference type="InterPro" id="IPR026496">
    <property type="entry name" value="GRASP_targ"/>
</dbReference>
<feature type="region of interest" description="Disordered" evidence="1">
    <location>
        <begin position="42"/>
        <end position="85"/>
    </location>
</feature>
<dbReference type="Pfam" id="PF14408">
    <property type="entry name" value="Actino_peptide"/>
    <property type="match status" value="1"/>
</dbReference>
<evidence type="ECO:0000313" key="2">
    <source>
        <dbReference type="EMBL" id="TDE41309.1"/>
    </source>
</evidence>
<comment type="caution">
    <text evidence="2">The sequence shown here is derived from an EMBL/GenBank/DDBJ whole genome shotgun (WGS) entry which is preliminary data.</text>
</comment>
<name>A0A4R5F1Q6_9ACTN</name>
<dbReference type="RefSeq" id="WP_132635535.1">
    <property type="nucleotide sequence ID" value="NZ_SMLD01000102.1"/>
</dbReference>
<proteinExistence type="predicted"/>
<keyword evidence="3" id="KW-1185">Reference proteome</keyword>
<dbReference type="Proteomes" id="UP000295136">
    <property type="component" value="Unassembled WGS sequence"/>
</dbReference>
<sequence length="85" mass="8803">MITAPPWALDHAAPMPSADVEPYAAVGLDPVTQQAVYVGPAGETIEAGKHGTNKQTSKSLSTSGSGDGKTPQRSDDTVQTDYDTD</sequence>
<dbReference type="NCBIfam" id="TIGR04186">
    <property type="entry name" value="GRASP_targ"/>
    <property type="match status" value="1"/>
</dbReference>
<dbReference type="EMBL" id="SMLD01000102">
    <property type="protein sequence ID" value="TDE41309.1"/>
    <property type="molecule type" value="Genomic_DNA"/>
</dbReference>
<accession>A0A4R5F1Q6</accession>
<dbReference type="InterPro" id="IPR025843">
    <property type="entry name" value="Actino_peptide"/>
</dbReference>
<dbReference type="AlphaFoldDB" id="A0A4R5F1Q6"/>
<gene>
    <name evidence="2" type="primary">tgmA</name>
    <name evidence="2" type="ORF">E1295_30820</name>
</gene>
<evidence type="ECO:0000313" key="3">
    <source>
        <dbReference type="Proteomes" id="UP000295136"/>
    </source>
</evidence>